<dbReference type="RefSeq" id="WP_104303917.1">
    <property type="nucleotide sequence ID" value="NZ_PSNX01000020.1"/>
</dbReference>
<dbReference type="EMBL" id="PSNX01000020">
    <property type="protein sequence ID" value="PPE64922.1"/>
    <property type="molecule type" value="Genomic_DNA"/>
</dbReference>
<dbReference type="PANTHER" id="PTHR45947">
    <property type="entry name" value="SULFOQUINOVOSYL TRANSFERASE SQD2"/>
    <property type="match status" value="1"/>
</dbReference>
<dbReference type="SUPFAM" id="SSF53756">
    <property type="entry name" value="UDP-Glycosyltransferase/glycogen phosphorylase"/>
    <property type="match status" value="1"/>
</dbReference>
<evidence type="ECO:0000313" key="4">
    <source>
        <dbReference type="Proteomes" id="UP000238605"/>
    </source>
</evidence>
<reference evidence="3 4" key="1">
    <citation type="submission" date="2018-02" db="EMBL/GenBank/DDBJ databases">
        <title>Reclassifiation of [Polyangium] brachysporum DSM 7029 as Guopingzhaonella breviflexa gen. nov., sp. nov., a member of the family Comamonadaceae.</title>
        <authorList>
            <person name="Tang B."/>
        </authorList>
    </citation>
    <scope>NUCLEOTIDE SEQUENCE [LARGE SCALE GENOMIC DNA]</scope>
    <source>
        <strain evidence="3 4">BCRC 80649</strain>
    </source>
</reference>
<evidence type="ECO:0000259" key="2">
    <source>
        <dbReference type="Pfam" id="PF13439"/>
    </source>
</evidence>
<dbReference type="GO" id="GO:0016757">
    <property type="term" value="F:glycosyltransferase activity"/>
    <property type="evidence" value="ECO:0007669"/>
    <property type="project" value="InterPro"/>
</dbReference>
<evidence type="ECO:0000313" key="3">
    <source>
        <dbReference type="EMBL" id="PPE64922.1"/>
    </source>
</evidence>
<dbReference type="Pfam" id="PF13439">
    <property type="entry name" value="Glyco_transf_4"/>
    <property type="match status" value="1"/>
</dbReference>
<feature type="domain" description="Glycosyl transferase family 1" evidence="1">
    <location>
        <begin position="234"/>
        <end position="391"/>
    </location>
</feature>
<comment type="caution">
    <text evidence="3">The sequence shown here is derived from an EMBL/GenBank/DDBJ whole genome shotgun (WGS) entry which is preliminary data.</text>
</comment>
<dbReference type="InterPro" id="IPR001296">
    <property type="entry name" value="Glyco_trans_1"/>
</dbReference>
<dbReference type="InterPro" id="IPR028098">
    <property type="entry name" value="Glyco_trans_4-like_N"/>
</dbReference>
<sequence length="421" mass="46679">MSEHSSSRAVDGQATRVAYLVNQYPKVSHSFIRREILAVERQGIAIERFALRGWDEPVVDPQDVSERAKTRYVLQGGLIALLAATAHAALTAPGRFARALWLATRLGLRSDRPLPVHWIYLAEACVLARWLRQAQVSHLHAHFGTNPAEVAMLAGVLSGLPYSFTAHGSEETDKPQFIGLPEKIRRAAFVVAVSSYGRAQLYRWSRLEDWPKIHVVHCGLERGFYEAVTVQPVEASRLVCVGRLCQEKGQLLLLRALRYLRDEGLDCELVLAGDGEMRAAIEHEVDRLGLRGQVCITGWISSERVREEILAARALVLPSFAEGLPVVLMEAMALGRPVISTYVAGIPELVVEDECGWLSPAGDLERLVESIKECLRASPRRLEAMGAIARERAVLRHDIDTEAARLTVHFRASGRVQQVSS</sequence>
<feature type="domain" description="Glycosyltransferase subfamily 4-like N-terminal" evidence="2">
    <location>
        <begin position="112"/>
        <end position="220"/>
    </location>
</feature>
<gene>
    <name evidence="3" type="ORF">C1704_16905</name>
</gene>
<keyword evidence="4" id="KW-1185">Reference proteome</keyword>
<dbReference type="OrthoDB" id="7560678at2"/>
<dbReference type="CDD" id="cd03801">
    <property type="entry name" value="GT4_PimA-like"/>
    <property type="match status" value="1"/>
</dbReference>
<dbReference type="Gene3D" id="3.40.50.2000">
    <property type="entry name" value="Glycogen Phosphorylase B"/>
    <property type="match status" value="2"/>
</dbReference>
<organism evidence="3 4">
    <name type="scientific">Caldimonas caldifontis</name>
    <dbReference type="NCBI Taxonomy" id="1452508"/>
    <lineage>
        <taxon>Bacteria</taxon>
        <taxon>Pseudomonadati</taxon>
        <taxon>Pseudomonadota</taxon>
        <taxon>Betaproteobacteria</taxon>
        <taxon>Burkholderiales</taxon>
        <taxon>Sphaerotilaceae</taxon>
        <taxon>Caldimonas</taxon>
    </lineage>
</organism>
<dbReference type="PANTHER" id="PTHR45947:SF15">
    <property type="entry name" value="TEICHURONIC ACID BIOSYNTHESIS GLYCOSYLTRANSFERASE TUAC-RELATED"/>
    <property type="match status" value="1"/>
</dbReference>
<proteinExistence type="predicted"/>
<evidence type="ECO:0000259" key="1">
    <source>
        <dbReference type="Pfam" id="PF00534"/>
    </source>
</evidence>
<dbReference type="Proteomes" id="UP000238605">
    <property type="component" value="Unassembled WGS sequence"/>
</dbReference>
<dbReference type="Pfam" id="PF00534">
    <property type="entry name" value="Glycos_transf_1"/>
    <property type="match status" value="1"/>
</dbReference>
<keyword evidence="3" id="KW-0808">Transferase</keyword>
<dbReference type="InterPro" id="IPR050194">
    <property type="entry name" value="Glycosyltransferase_grp1"/>
</dbReference>
<protein>
    <submittedName>
        <fullName evidence="3">Colanic acid biosynthesis glycosyltransferase WcaL</fullName>
    </submittedName>
</protein>
<dbReference type="AlphaFoldDB" id="A0A2S5SQB6"/>
<accession>A0A2S5SQB6</accession>
<name>A0A2S5SQB6_9BURK</name>